<evidence type="ECO:0000313" key="3">
    <source>
        <dbReference type="EMBL" id="GAA0338181.1"/>
    </source>
</evidence>
<dbReference type="Pfam" id="PF13561">
    <property type="entry name" value="adh_short_C2"/>
    <property type="match status" value="1"/>
</dbReference>
<name>A0ABP3G767_9ACTN</name>
<comment type="caution">
    <text evidence="3">The sequence shown here is derived from an EMBL/GenBank/DDBJ whole genome shotgun (WGS) entry which is preliminary data.</text>
</comment>
<dbReference type="SUPFAM" id="SSF51735">
    <property type="entry name" value="NAD(P)-binding Rossmann-fold domains"/>
    <property type="match status" value="1"/>
</dbReference>
<reference evidence="4" key="1">
    <citation type="journal article" date="2019" name="Int. J. Syst. Evol. Microbiol.">
        <title>The Global Catalogue of Microorganisms (GCM) 10K type strain sequencing project: providing services to taxonomists for standard genome sequencing and annotation.</title>
        <authorList>
            <consortium name="The Broad Institute Genomics Platform"/>
            <consortium name="The Broad Institute Genome Sequencing Center for Infectious Disease"/>
            <person name="Wu L."/>
            <person name="Ma J."/>
        </authorList>
    </citation>
    <scope>NUCLEOTIDE SEQUENCE [LARGE SCALE GENOMIC DNA]</scope>
    <source>
        <strain evidence="4">JCM 4565</strain>
    </source>
</reference>
<gene>
    <name evidence="3" type="ORF">GCM10010319_12710</name>
</gene>
<protein>
    <submittedName>
        <fullName evidence="3">SDR family oxidoreductase</fullName>
    </submittedName>
</protein>
<dbReference type="PANTHER" id="PTHR43669">
    <property type="entry name" value="5-KETO-D-GLUCONATE 5-REDUCTASE"/>
    <property type="match status" value="1"/>
</dbReference>
<dbReference type="PRINTS" id="PR00080">
    <property type="entry name" value="SDRFAMILY"/>
</dbReference>
<accession>A0ABP3G767</accession>
<dbReference type="CDD" id="cd05233">
    <property type="entry name" value="SDR_c"/>
    <property type="match status" value="1"/>
</dbReference>
<dbReference type="RefSeq" id="WP_344116855.1">
    <property type="nucleotide sequence ID" value="NZ_BAAABW010000007.1"/>
</dbReference>
<dbReference type="Gene3D" id="3.40.50.720">
    <property type="entry name" value="NAD(P)-binding Rossmann-like Domain"/>
    <property type="match status" value="1"/>
</dbReference>
<keyword evidence="4" id="KW-1185">Reference proteome</keyword>
<dbReference type="InterPro" id="IPR036291">
    <property type="entry name" value="NAD(P)-bd_dom_sf"/>
</dbReference>
<evidence type="ECO:0000256" key="1">
    <source>
        <dbReference type="ARBA" id="ARBA00006484"/>
    </source>
</evidence>
<dbReference type="EMBL" id="BAAABW010000007">
    <property type="protein sequence ID" value="GAA0338181.1"/>
    <property type="molecule type" value="Genomic_DNA"/>
</dbReference>
<dbReference type="PRINTS" id="PR00081">
    <property type="entry name" value="GDHRDH"/>
</dbReference>
<proteinExistence type="inferred from homology"/>
<keyword evidence="2" id="KW-0560">Oxidoreductase</keyword>
<sequence length="254" mass="25608">MGERLAVVSGGGTGIGKAIAQGLADDGYRVVIIGRRAEVLERAREEIDRAVGAARTVAVPADLTDPGQVARAAQAIAALGAVDVLVNNAGAIITPPADGTLEALAEAWRRDLDVNLLSAVLLTTALTDHLRRPGGRLIVISSAAAQRGGAGSHSAGSYAAAKAGLHGWAFGLTRALGPDGITVNVLAPGYVTDTPIFGERMTPEFHAGKIADTLVGRAGTPDDVAAAVRYIASPAAGYLTGQVIGLNGGAVLGR</sequence>
<evidence type="ECO:0000256" key="2">
    <source>
        <dbReference type="ARBA" id="ARBA00023002"/>
    </source>
</evidence>
<organism evidence="3 4">
    <name type="scientific">Streptomyces blastmyceticus</name>
    <dbReference type="NCBI Taxonomy" id="68180"/>
    <lineage>
        <taxon>Bacteria</taxon>
        <taxon>Bacillati</taxon>
        <taxon>Actinomycetota</taxon>
        <taxon>Actinomycetes</taxon>
        <taxon>Kitasatosporales</taxon>
        <taxon>Streptomycetaceae</taxon>
        <taxon>Streptomyces</taxon>
    </lineage>
</organism>
<comment type="similarity">
    <text evidence="1">Belongs to the short-chain dehydrogenases/reductases (SDR) family.</text>
</comment>
<dbReference type="Proteomes" id="UP001500063">
    <property type="component" value="Unassembled WGS sequence"/>
</dbReference>
<dbReference type="InterPro" id="IPR002347">
    <property type="entry name" value="SDR_fam"/>
</dbReference>
<dbReference type="PANTHER" id="PTHR43669:SF3">
    <property type="entry name" value="ALCOHOL DEHYDROGENASE, PUTATIVE (AFU_ORTHOLOGUE AFUA_3G03445)-RELATED"/>
    <property type="match status" value="1"/>
</dbReference>
<evidence type="ECO:0000313" key="4">
    <source>
        <dbReference type="Proteomes" id="UP001500063"/>
    </source>
</evidence>